<keyword evidence="2" id="KW-0472">Membrane</keyword>
<dbReference type="RefSeq" id="WP_188712426.1">
    <property type="nucleotide sequence ID" value="NZ_BMHO01000001.1"/>
</dbReference>
<dbReference type="Pfam" id="PF14030">
    <property type="entry name" value="DUF4245"/>
    <property type="match status" value="1"/>
</dbReference>
<evidence type="ECO:0008006" key="5">
    <source>
        <dbReference type="Google" id="ProtNLM"/>
    </source>
</evidence>
<feature type="compositionally biased region" description="Basic and acidic residues" evidence="1">
    <location>
        <begin position="12"/>
        <end position="28"/>
    </location>
</feature>
<reference evidence="3" key="1">
    <citation type="journal article" date="2014" name="Int. J. Syst. Evol. Microbiol.">
        <title>Complete genome sequence of Corynebacterium casei LMG S-19264T (=DSM 44701T), isolated from a smear-ripened cheese.</title>
        <authorList>
            <consortium name="US DOE Joint Genome Institute (JGI-PGF)"/>
            <person name="Walter F."/>
            <person name="Albersmeier A."/>
            <person name="Kalinowski J."/>
            <person name="Ruckert C."/>
        </authorList>
    </citation>
    <scope>NUCLEOTIDE SEQUENCE</scope>
    <source>
        <strain evidence="3">CGMCC 1.15152</strain>
    </source>
</reference>
<comment type="caution">
    <text evidence="3">The sequence shown here is derived from an EMBL/GenBank/DDBJ whole genome shotgun (WGS) entry which is preliminary data.</text>
</comment>
<dbReference type="AlphaFoldDB" id="A0A916YE92"/>
<protein>
    <recommendedName>
        <fullName evidence="5">DUF4245 domain-containing protein</fullName>
    </recommendedName>
</protein>
<keyword evidence="2" id="KW-0812">Transmembrane</keyword>
<accession>A0A916YE92</accession>
<evidence type="ECO:0000256" key="2">
    <source>
        <dbReference type="SAM" id="Phobius"/>
    </source>
</evidence>
<evidence type="ECO:0000313" key="4">
    <source>
        <dbReference type="Proteomes" id="UP000633205"/>
    </source>
</evidence>
<feature type="region of interest" description="Disordered" evidence="1">
    <location>
        <begin position="1"/>
        <end position="28"/>
    </location>
</feature>
<keyword evidence="2" id="KW-1133">Transmembrane helix</keyword>
<organism evidence="3 4">
    <name type="scientific">Microbacterium faecale</name>
    <dbReference type="NCBI Taxonomy" id="1804630"/>
    <lineage>
        <taxon>Bacteria</taxon>
        <taxon>Bacillati</taxon>
        <taxon>Actinomycetota</taxon>
        <taxon>Actinomycetes</taxon>
        <taxon>Micrococcales</taxon>
        <taxon>Microbacteriaceae</taxon>
        <taxon>Microbacterium</taxon>
    </lineage>
</organism>
<gene>
    <name evidence="3" type="ORF">GCM10010915_23780</name>
</gene>
<evidence type="ECO:0000256" key="1">
    <source>
        <dbReference type="SAM" id="MobiDB-lite"/>
    </source>
</evidence>
<dbReference type="Proteomes" id="UP000633205">
    <property type="component" value="Unassembled WGS sequence"/>
</dbReference>
<dbReference type="EMBL" id="BMHO01000001">
    <property type="protein sequence ID" value="GGD42003.1"/>
    <property type="molecule type" value="Genomic_DNA"/>
</dbReference>
<reference evidence="3" key="2">
    <citation type="submission" date="2020-09" db="EMBL/GenBank/DDBJ databases">
        <authorList>
            <person name="Sun Q."/>
            <person name="Zhou Y."/>
        </authorList>
    </citation>
    <scope>NUCLEOTIDE SEQUENCE</scope>
    <source>
        <strain evidence="3">CGMCC 1.15152</strain>
    </source>
</reference>
<keyword evidence="4" id="KW-1185">Reference proteome</keyword>
<dbReference type="InterPro" id="IPR025339">
    <property type="entry name" value="DUF4245"/>
</dbReference>
<feature type="transmembrane region" description="Helical" evidence="2">
    <location>
        <begin position="37"/>
        <end position="58"/>
    </location>
</feature>
<sequence length="215" mass="23117">MARTPRVAAHLGRPETPDEERLRKAENSRNYRRSKTFTNLIIAMGVTLLIVAIVYFIVPRGELEQPAPPDVPAIADDISTQLDRAVITPPAPDGWGVNIAELGPGSPAVWTVNYNDIPEDNRAFVRFAQAFDVDDTWASQLLGGAAPTGEVTIDGIEWTAFEISTPSDNRNISYALGVEVGPDFVLVYGSADAETTAILAGGIADAVASLQEEVR</sequence>
<proteinExistence type="predicted"/>
<evidence type="ECO:0000313" key="3">
    <source>
        <dbReference type="EMBL" id="GGD42003.1"/>
    </source>
</evidence>
<name>A0A916YE92_9MICO</name>